<feature type="transmembrane region" description="Helical" evidence="1">
    <location>
        <begin position="80"/>
        <end position="101"/>
    </location>
</feature>
<dbReference type="Proteomes" id="UP000142548">
    <property type="component" value="Genome"/>
</dbReference>
<sequence>MFYLKKLLRQLLAPLCKHGPYTHLQLFVMGEACVPGKCVLTMFLTNKKFLNKEVTEKFYNEFFAIWLRCRPETRLITKRLFNKMVMTKGLFVLLAYLYFVYRQCKVLELLSLYKLKTIKWVDVETRFRVYPPYKLNKLLEMPSFSEINELHMFLFEQQLLLPIPTHVNLPCMRLFCLRDYEQTETVMLRYRQREHVLSFPSMLRKYALKSPAGNFMFTMAKALVENFCFSADRYLIPVEHNNLVPMVPSKPERGDFPKILTFALATSLKDGLATSVISLPVMCYCKTKCSRFILEESYICVICAKCGHCLNSGKEKLCSPQGFSLSSMFYFRDKQEKNLIYSMHTDVMYCSLCGSQQLVFERIYEMSEHCVLGMKVKTVSWKAVIGTNSACTILNDNVKFDVIVPCSCRSCYSTVHLYNVTVKKLLRLVSHGSDFQCQRCQHSFRETCLDLEDCVNICQGCQISQNVRCI</sequence>
<reference evidence="3" key="4">
    <citation type="journal article" date="2018" name="J. Virol.">
        <title>Copy number heterogeneity, large origin tandem repeats, and interspecies recombination in HHV-6A and HHV-6B reference strains.</title>
        <authorList>
            <person name="Greninger A.L."/>
            <person name="Roychoudhury P."/>
            <person name="Makhsous N."/>
            <person name="Hanson D."/>
            <person name="Chase J."/>
            <person name="Krueger G."/>
            <person name="Xie H."/>
            <person name="Huang M.-L."/>
            <person name="Saunders L."/>
            <person name="Ablashi D."/>
            <person name="Koelle D.M."/>
            <person name="Cook L."/>
            <person name="Jerome K.R."/>
        </authorList>
    </citation>
    <scope>NUCLEOTIDE SEQUENCE</scope>
    <source>
        <strain evidence="3">SIE</strain>
    </source>
</reference>
<evidence type="ECO:0000256" key="1">
    <source>
        <dbReference type="SAM" id="Phobius"/>
    </source>
</evidence>
<dbReference type="GO" id="GO:0016032">
    <property type="term" value="P:viral process"/>
    <property type="evidence" value="ECO:0007669"/>
    <property type="project" value="InterPro"/>
</dbReference>
<evidence type="ECO:0000313" key="3">
    <source>
        <dbReference type="EMBL" id="AVI09232.1"/>
    </source>
</evidence>
<name>A0A0A7RM44_9BETA</name>
<evidence type="ECO:0000313" key="2">
    <source>
        <dbReference type="EMBL" id="AJA36246.1"/>
    </source>
</evidence>
<proteinExistence type="predicted"/>
<organism evidence="2 4">
    <name type="scientific">Human betaherpesvirus 6A</name>
    <dbReference type="NCBI Taxonomy" id="32603"/>
    <lineage>
        <taxon>Viruses</taxon>
        <taxon>Duplodnaviria</taxon>
        <taxon>Heunggongvirae</taxon>
        <taxon>Peploviricota</taxon>
        <taxon>Herviviricetes</taxon>
        <taxon>Herpesvirales</taxon>
        <taxon>Orthoherpesviridae</taxon>
        <taxon>Betaherpesvirinae</taxon>
        <taxon>Roseolovirus</taxon>
        <taxon>Roseolovirus humanbeta6a</taxon>
    </lineage>
</organism>
<evidence type="ECO:0000313" key="4">
    <source>
        <dbReference type="Proteomes" id="UP000142548"/>
    </source>
</evidence>
<dbReference type="EMBL" id="MF994828">
    <property type="protein sequence ID" value="AVI09232.1"/>
    <property type="molecule type" value="Genomic_DNA"/>
</dbReference>
<gene>
    <name evidence="2" type="primary">U33</name>
</gene>
<dbReference type="Pfam" id="PF03117">
    <property type="entry name" value="Herpes_UL49_1"/>
    <property type="match status" value="1"/>
</dbReference>
<keyword evidence="1" id="KW-0812">Transmembrane</keyword>
<dbReference type="EMBL" id="KP257584">
    <property type="protein sequence ID" value="AJA36246.1"/>
    <property type="molecule type" value="Genomic_DNA"/>
</dbReference>
<reference evidence="2 4" key="1">
    <citation type="journal article" date="1993" name="J. Virol.">
        <title>Identification of a lytic-phase origin of DNA replication in human herpesvirus 6B strain Z29.</title>
        <authorList>
            <person name="Dewhurst S."/>
            <person name="Dollard S.C."/>
            <person name="Pellett P.E."/>
            <person name="Dambaugh T.R."/>
        </authorList>
    </citation>
    <scope>NUCLEOTIDE SEQUENCE [LARGE SCALE GENOMIC DNA]</scope>
    <source>
        <strain evidence="2">AJ</strain>
    </source>
</reference>
<protein>
    <submittedName>
        <fullName evidence="2">U33 protein</fullName>
    </submittedName>
</protein>
<keyword evidence="1" id="KW-0472">Membrane</keyword>
<reference evidence="2 4" key="3">
    <citation type="journal article" date="2015" name="Genome Announc.">
        <title>Complete Genome Sequence of the Human Herpesvirus 6A Strain AJ from Africa Resembles Strain GS from North America.</title>
        <authorList>
            <person name="Tweedy J."/>
            <person name="Spyrou M.A."/>
            <person name="Donaldson C.D."/>
            <person name="Depledge D."/>
            <person name="Breuer J."/>
            <person name="Gompels U.A."/>
        </authorList>
    </citation>
    <scope>NUCLEOTIDE SEQUENCE [LARGE SCALE GENOMIC DNA]</scope>
    <source>
        <strain evidence="2">AJ</strain>
    </source>
</reference>
<reference evidence="2 4" key="2">
    <citation type="journal article" date="2002" name="J. Virol. Methods">
        <title>Characterisation of a human herpesvirus 6 variant A 'amplicon' and replication modulation by U94-Rep 'latency gene'.</title>
        <authorList>
            <person name="Turner S."/>
            <person name="DiLuca D."/>
            <person name="Gompels U."/>
        </authorList>
    </citation>
    <scope>NUCLEOTIDE SEQUENCE [LARGE SCALE GENOMIC DNA]</scope>
    <source>
        <strain evidence="2">AJ</strain>
    </source>
</reference>
<keyword evidence="1" id="KW-1133">Transmembrane helix</keyword>
<dbReference type="GO" id="GO:0019033">
    <property type="term" value="C:viral tegument"/>
    <property type="evidence" value="ECO:0007669"/>
    <property type="project" value="InterPro"/>
</dbReference>
<dbReference type="InterPro" id="IPR004339">
    <property type="entry name" value="UL49"/>
</dbReference>
<accession>A0A0A7RM44</accession>